<gene>
    <name evidence="2" type="ORF">Sste5346_002836</name>
</gene>
<evidence type="ECO:0000313" key="2">
    <source>
        <dbReference type="EMBL" id="KAL1899439.1"/>
    </source>
</evidence>
<proteinExistence type="predicted"/>
<evidence type="ECO:0000313" key="3">
    <source>
        <dbReference type="Proteomes" id="UP001583186"/>
    </source>
</evidence>
<feature type="compositionally biased region" description="Low complexity" evidence="1">
    <location>
        <begin position="101"/>
        <end position="110"/>
    </location>
</feature>
<protein>
    <submittedName>
        <fullName evidence="2">Uncharacterized protein</fullName>
    </submittedName>
</protein>
<feature type="region of interest" description="Disordered" evidence="1">
    <location>
        <begin position="218"/>
        <end position="317"/>
    </location>
</feature>
<feature type="compositionally biased region" description="Polar residues" evidence="1">
    <location>
        <begin position="227"/>
        <end position="260"/>
    </location>
</feature>
<sequence>MADLRRTRRQEMLGRLERFVGEAEVYLYDAADMLGWSFQNLVNPPSRAANWLQWHIAQVRTSIVETVWPWAQNVGTRLSEMINETTAERNTARAGNCNNDAPSQLAQPAQPAQPQPEGPVPVNRSNLTDLDLLSLLSSDSAFDSLPVWVDEDNDEGNANINFDDDADDERNDNSLLRSQPSNFDGAQTALLTEENLSCFLAAIAEKDARDKAVSSAAANAASHGSSKDNNAGRSEYASTNYDPSSENNVAKNVASRTGENSHPARNPNYAQSWPPMPSRRSRQRMNQTLSKATTELGSQASVNGPTQLPSADPACSVGSVGSSAILVNPSDAESDEEDHYFVI</sequence>
<keyword evidence="3" id="KW-1185">Reference proteome</keyword>
<name>A0ABR3ZGC5_9PEZI</name>
<feature type="compositionally biased region" description="Polar residues" evidence="1">
    <location>
        <begin position="286"/>
        <end position="309"/>
    </location>
</feature>
<comment type="caution">
    <text evidence="2">The sequence shown here is derived from an EMBL/GenBank/DDBJ whole genome shotgun (WGS) entry which is preliminary data.</text>
</comment>
<accession>A0ABR3ZGC5</accession>
<reference evidence="2 3" key="1">
    <citation type="journal article" date="2024" name="IMA Fungus">
        <title>IMA Genome - F19 : A genome assembly and annotation guide to empower mycologists, including annotated draft genome sequences of Ceratocystis pirilliformis, Diaporthe australafricana, Fusarium ophioides, Paecilomyces lecythidis, and Sporothrix stenoceras.</title>
        <authorList>
            <person name="Aylward J."/>
            <person name="Wilson A.M."/>
            <person name="Visagie C.M."/>
            <person name="Spraker J."/>
            <person name="Barnes I."/>
            <person name="Buitendag C."/>
            <person name="Ceriani C."/>
            <person name="Del Mar Angel L."/>
            <person name="du Plessis D."/>
            <person name="Fuchs T."/>
            <person name="Gasser K."/>
            <person name="Kramer D."/>
            <person name="Li W."/>
            <person name="Munsamy K."/>
            <person name="Piso A."/>
            <person name="Price J.L."/>
            <person name="Sonnekus B."/>
            <person name="Thomas C."/>
            <person name="van der Nest A."/>
            <person name="van Dijk A."/>
            <person name="van Heerden A."/>
            <person name="van Vuuren N."/>
            <person name="Yilmaz N."/>
            <person name="Duong T.A."/>
            <person name="van der Merwe N.A."/>
            <person name="Wingfield M.J."/>
            <person name="Wingfield B.D."/>
        </authorList>
    </citation>
    <scope>NUCLEOTIDE SEQUENCE [LARGE SCALE GENOMIC DNA]</scope>
    <source>
        <strain evidence="2 3">CMW 5346</strain>
    </source>
</reference>
<dbReference type="Proteomes" id="UP001583186">
    <property type="component" value="Unassembled WGS sequence"/>
</dbReference>
<feature type="region of interest" description="Disordered" evidence="1">
    <location>
        <begin position="86"/>
        <end position="124"/>
    </location>
</feature>
<organism evidence="2 3">
    <name type="scientific">Sporothrix stenoceras</name>
    <dbReference type="NCBI Taxonomy" id="5173"/>
    <lineage>
        <taxon>Eukaryota</taxon>
        <taxon>Fungi</taxon>
        <taxon>Dikarya</taxon>
        <taxon>Ascomycota</taxon>
        <taxon>Pezizomycotina</taxon>
        <taxon>Sordariomycetes</taxon>
        <taxon>Sordariomycetidae</taxon>
        <taxon>Ophiostomatales</taxon>
        <taxon>Ophiostomataceae</taxon>
        <taxon>Sporothrix</taxon>
    </lineage>
</organism>
<dbReference type="EMBL" id="JAWCUI010000012">
    <property type="protein sequence ID" value="KAL1899439.1"/>
    <property type="molecule type" value="Genomic_DNA"/>
</dbReference>
<feature type="region of interest" description="Disordered" evidence="1">
    <location>
        <begin position="148"/>
        <end position="181"/>
    </location>
</feature>
<evidence type="ECO:0000256" key="1">
    <source>
        <dbReference type="SAM" id="MobiDB-lite"/>
    </source>
</evidence>